<dbReference type="EMBL" id="OC874548">
    <property type="protein sequence ID" value="CAD7637682.1"/>
    <property type="molecule type" value="Genomic_DNA"/>
</dbReference>
<feature type="transmembrane region" description="Helical" evidence="5">
    <location>
        <begin position="182"/>
        <end position="203"/>
    </location>
</feature>
<reference evidence="6" key="1">
    <citation type="submission" date="2020-11" db="EMBL/GenBank/DDBJ databases">
        <authorList>
            <person name="Tran Van P."/>
        </authorList>
    </citation>
    <scope>NUCLEOTIDE SEQUENCE</scope>
</reference>
<dbReference type="EMBL" id="CAJPIZ010019973">
    <property type="protein sequence ID" value="CAG2117125.1"/>
    <property type="molecule type" value="Genomic_DNA"/>
</dbReference>
<dbReference type="PANTHER" id="PTHR23121">
    <property type="entry name" value="SODIUM-DEPENDENT GLUCOSE TRANSPORTER 1"/>
    <property type="match status" value="1"/>
</dbReference>
<evidence type="ECO:0000256" key="3">
    <source>
        <dbReference type="ARBA" id="ARBA00023136"/>
    </source>
</evidence>
<evidence type="ECO:0000256" key="4">
    <source>
        <dbReference type="ARBA" id="ARBA00040840"/>
    </source>
</evidence>
<dbReference type="PANTHER" id="PTHR23121:SF10">
    <property type="entry name" value="MAJOR FACILITATOR SUPERFAMILY DOMAIN-CONTAINING PROTEIN 4A"/>
    <property type="match status" value="1"/>
</dbReference>
<keyword evidence="2 5" id="KW-1133">Transmembrane helix</keyword>
<feature type="transmembrane region" description="Helical" evidence="5">
    <location>
        <begin position="302"/>
        <end position="321"/>
    </location>
</feature>
<evidence type="ECO:0000256" key="1">
    <source>
        <dbReference type="ARBA" id="ARBA00022692"/>
    </source>
</evidence>
<dbReference type="InterPro" id="IPR036259">
    <property type="entry name" value="MFS_trans_sf"/>
</dbReference>
<dbReference type="SUPFAM" id="SSF103473">
    <property type="entry name" value="MFS general substrate transporter"/>
    <property type="match status" value="2"/>
</dbReference>
<dbReference type="InterPro" id="IPR011701">
    <property type="entry name" value="MFS"/>
</dbReference>
<gene>
    <name evidence="6" type="ORF">OSB1V03_LOCUS17079</name>
</gene>
<dbReference type="AlphaFoldDB" id="A0A7R9L9Q7"/>
<feature type="non-terminal residue" evidence="6">
    <location>
        <position position="1"/>
    </location>
</feature>
<feature type="transmembrane region" description="Helical" evidence="5">
    <location>
        <begin position="275"/>
        <end position="295"/>
    </location>
</feature>
<evidence type="ECO:0000256" key="2">
    <source>
        <dbReference type="ARBA" id="ARBA00022989"/>
    </source>
</evidence>
<dbReference type="Proteomes" id="UP000759131">
    <property type="component" value="Unassembled WGS sequence"/>
</dbReference>
<dbReference type="Gene3D" id="1.20.1250.20">
    <property type="entry name" value="MFS general substrate transporter like domains"/>
    <property type="match status" value="2"/>
</dbReference>
<keyword evidence="7" id="KW-1185">Reference proteome</keyword>
<dbReference type="Pfam" id="PF07690">
    <property type="entry name" value="MFS_1"/>
    <property type="match status" value="1"/>
</dbReference>
<feature type="transmembrane region" description="Helical" evidence="5">
    <location>
        <begin position="341"/>
        <end position="369"/>
    </location>
</feature>
<dbReference type="OrthoDB" id="6512734at2759"/>
<feature type="transmembrane region" description="Helical" evidence="5">
    <location>
        <begin position="115"/>
        <end position="137"/>
    </location>
</feature>
<proteinExistence type="predicted"/>
<dbReference type="GO" id="GO:0022857">
    <property type="term" value="F:transmembrane transporter activity"/>
    <property type="evidence" value="ECO:0007669"/>
    <property type="project" value="InterPro"/>
</dbReference>
<name>A0A7R9L9Q7_9ACAR</name>
<evidence type="ECO:0000256" key="5">
    <source>
        <dbReference type="SAM" id="Phobius"/>
    </source>
</evidence>
<organism evidence="6">
    <name type="scientific">Medioppia subpectinata</name>
    <dbReference type="NCBI Taxonomy" id="1979941"/>
    <lineage>
        <taxon>Eukaryota</taxon>
        <taxon>Metazoa</taxon>
        <taxon>Ecdysozoa</taxon>
        <taxon>Arthropoda</taxon>
        <taxon>Chelicerata</taxon>
        <taxon>Arachnida</taxon>
        <taxon>Acari</taxon>
        <taxon>Acariformes</taxon>
        <taxon>Sarcoptiformes</taxon>
        <taxon>Oribatida</taxon>
        <taxon>Brachypylina</taxon>
        <taxon>Oppioidea</taxon>
        <taxon>Oppiidae</taxon>
        <taxon>Medioppia</taxon>
    </lineage>
</organism>
<protein>
    <recommendedName>
        <fullName evidence="4">Major facilitator superfamily domain-containing protein 4A</fullName>
    </recommendedName>
</protein>
<sequence length="495" mass="54291">MTFNIAIFTTLIPFCPNIWLLYLCTFIAMVGGGAYDSSTSVWIIELWGDQSGPWLQISGLTYGLGNIFAPMIVRPYLTGDLSHRTQLVNSLVSNINNTNNIDINDSVDRRALLQVPYMIVGAICTIGPVLLLIMHLVKRYHVPMDRLTQQHIESKPCALAEGLEAKQSTAPAMIALTPTMRALIIALIAVSMSLYVGMEFAYFSNSPTYFQYLAISLSAKQSADLLTAVTTTYTLGRISAAYMASKLRPEVMLAIHYVIIGISLGTLYLGQTSIIAIWIGNVGFGLGLSALWSGCILDNSEYVMVGLTIAILSTSIKGMANNILAPTMVDMKFMFRTSMSLITYVITLGGVGQITLIIMTVIMGVFCALMPICTNIWQLYLCYFTLSLGSGAWDSSNAVWAIEMWADNSPPVLQLSQMMSGLGSILAPLLVRPYLTGDLSVDRLNSTANDLLNYTVNRRTRLTIPYMVTGAIYYSSAGVVNKNEEWLNSYWGLET</sequence>
<feature type="transmembrane region" description="Helical" evidence="5">
    <location>
        <begin position="7"/>
        <end position="30"/>
    </location>
</feature>
<keyword evidence="1 5" id="KW-0812">Transmembrane</keyword>
<evidence type="ECO:0000313" key="6">
    <source>
        <dbReference type="EMBL" id="CAD7637682.1"/>
    </source>
</evidence>
<accession>A0A7R9L9Q7</accession>
<keyword evidence="3 5" id="KW-0472">Membrane</keyword>
<evidence type="ECO:0000313" key="7">
    <source>
        <dbReference type="Proteomes" id="UP000759131"/>
    </source>
</evidence>
<feature type="transmembrane region" description="Helical" evidence="5">
    <location>
        <begin position="251"/>
        <end position="269"/>
    </location>
</feature>